<organism evidence="4 5">
    <name type="scientific">Amycolatopsis acididurans</name>
    <dbReference type="NCBI Taxonomy" id="2724524"/>
    <lineage>
        <taxon>Bacteria</taxon>
        <taxon>Bacillati</taxon>
        <taxon>Actinomycetota</taxon>
        <taxon>Actinomycetes</taxon>
        <taxon>Pseudonocardiales</taxon>
        <taxon>Pseudonocardiaceae</taxon>
        <taxon>Amycolatopsis</taxon>
    </lineage>
</organism>
<keyword evidence="5" id="KW-1185">Reference proteome</keyword>
<evidence type="ECO:0000256" key="1">
    <source>
        <dbReference type="ARBA" id="ARBA00007257"/>
    </source>
</evidence>
<proteinExistence type="inferred from homology"/>
<dbReference type="Gene3D" id="2.60.40.1120">
    <property type="entry name" value="Carboxypeptidase-like, regulatory domain"/>
    <property type="match status" value="3"/>
</dbReference>
<evidence type="ECO:0000256" key="2">
    <source>
        <dbReference type="ARBA" id="ARBA00022525"/>
    </source>
</evidence>
<keyword evidence="2" id="KW-0964">Secreted</keyword>
<sequence>MTEDGIPRQNRRAIGISGCVRDSEGVPVTGAALTLVDSSGRQISRSATGSGGSFELAAPGRGSYVLIASAPAHQPEAVTVTVADSQVRLEITLRGASGLRGVIRAADTGVPIMDAAITLTDMRGEVVDSRLSGQSGEYTFAAIAPGTYTLAVNAPNYRPSALTVTIGESSPTTQDVELADGAVIHGSVRLPDTQPRPAITVTLLDEAGQVVRTALADETGRYAFHDLDPGSYTVVATSYAPSRRPIRIGDGERTRLDIQLV</sequence>
<dbReference type="EMBL" id="JAAXLS010000006">
    <property type="protein sequence ID" value="NKQ53623.1"/>
    <property type="molecule type" value="Genomic_DNA"/>
</dbReference>
<dbReference type="SUPFAM" id="SSF49464">
    <property type="entry name" value="Carboxypeptidase regulatory domain-like"/>
    <property type="match status" value="2"/>
</dbReference>
<dbReference type="Pfam" id="PF13620">
    <property type="entry name" value="CarboxypepD_reg"/>
    <property type="match status" value="3"/>
</dbReference>
<dbReference type="PANTHER" id="PTHR36108:SF13">
    <property type="entry name" value="COLOSSIN-B-RELATED"/>
    <property type="match status" value="1"/>
</dbReference>
<dbReference type="PANTHER" id="PTHR36108">
    <property type="entry name" value="COLOSSIN-B-RELATED"/>
    <property type="match status" value="1"/>
</dbReference>
<evidence type="ECO:0000313" key="4">
    <source>
        <dbReference type="EMBL" id="NKQ53623.1"/>
    </source>
</evidence>
<comment type="caution">
    <text evidence="4">The sequence shown here is derived from an EMBL/GenBank/DDBJ whole genome shotgun (WGS) entry which is preliminary data.</text>
</comment>
<name>A0ABX1J1H8_9PSEU</name>
<dbReference type="SUPFAM" id="SSF49452">
    <property type="entry name" value="Starch-binding domain-like"/>
    <property type="match status" value="1"/>
</dbReference>
<dbReference type="Proteomes" id="UP000715441">
    <property type="component" value="Unassembled WGS sequence"/>
</dbReference>
<reference evidence="4 5" key="1">
    <citation type="submission" date="2020-04" db="EMBL/GenBank/DDBJ databases">
        <title>Novel species.</title>
        <authorList>
            <person name="Teo W.F.A."/>
            <person name="Lipun K."/>
            <person name="Srisuk N."/>
            <person name="Duangmal K."/>
        </authorList>
    </citation>
    <scope>NUCLEOTIDE SEQUENCE [LARGE SCALE GENOMIC DNA]</scope>
    <source>
        <strain evidence="4 5">K13G38</strain>
    </source>
</reference>
<dbReference type="InterPro" id="IPR013784">
    <property type="entry name" value="Carb-bd-like_fold"/>
</dbReference>
<protein>
    <recommendedName>
        <fullName evidence="6">Carboxypeptidase regulatory-like domain-containing protein</fullName>
    </recommendedName>
</protein>
<evidence type="ECO:0000313" key="5">
    <source>
        <dbReference type="Proteomes" id="UP000715441"/>
    </source>
</evidence>
<keyword evidence="3" id="KW-0732">Signal</keyword>
<evidence type="ECO:0000256" key="3">
    <source>
        <dbReference type="ARBA" id="ARBA00022729"/>
    </source>
</evidence>
<comment type="similarity">
    <text evidence="1">Belongs to the serine-aspartate repeat-containing protein (SDr) family.</text>
</comment>
<gene>
    <name evidence="4" type="ORF">HFP15_12115</name>
</gene>
<evidence type="ECO:0008006" key="6">
    <source>
        <dbReference type="Google" id="ProtNLM"/>
    </source>
</evidence>
<accession>A0ABX1J1H8</accession>
<dbReference type="InterPro" id="IPR008969">
    <property type="entry name" value="CarboxyPept-like_regulatory"/>
</dbReference>
<dbReference type="RefSeq" id="WP_168514740.1">
    <property type="nucleotide sequence ID" value="NZ_JAAXLS010000006.1"/>
</dbReference>